<gene>
    <name evidence="2" type="ORF">Vse01_21770</name>
</gene>
<evidence type="ECO:0000313" key="2">
    <source>
        <dbReference type="EMBL" id="GIJ33029.1"/>
    </source>
</evidence>
<feature type="transmembrane region" description="Helical" evidence="1">
    <location>
        <begin position="7"/>
        <end position="30"/>
    </location>
</feature>
<keyword evidence="1" id="KW-1133">Transmembrane helix</keyword>
<evidence type="ECO:0000313" key="3">
    <source>
        <dbReference type="Proteomes" id="UP000607311"/>
    </source>
</evidence>
<comment type="caution">
    <text evidence="2">The sequence shown here is derived from an EMBL/GenBank/DDBJ whole genome shotgun (WGS) entry which is preliminary data.</text>
</comment>
<dbReference type="Proteomes" id="UP000607311">
    <property type="component" value="Unassembled WGS sequence"/>
</dbReference>
<reference evidence="2" key="1">
    <citation type="submission" date="2021-01" db="EMBL/GenBank/DDBJ databases">
        <title>Whole genome shotgun sequence of Verrucosispora sediminis NBRC 107745.</title>
        <authorList>
            <person name="Komaki H."/>
            <person name="Tamura T."/>
        </authorList>
    </citation>
    <scope>NUCLEOTIDE SEQUENCE</scope>
    <source>
        <strain evidence="2">NBRC 107745</strain>
    </source>
</reference>
<name>A0A9W5UP22_9ACTN</name>
<keyword evidence="1" id="KW-0472">Membrane</keyword>
<keyword evidence="3" id="KW-1185">Reference proteome</keyword>
<dbReference type="AlphaFoldDB" id="A0A9W5UP22"/>
<dbReference type="EMBL" id="BOPD01000012">
    <property type="protein sequence ID" value="GIJ33029.1"/>
    <property type="molecule type" value="Genomic_DNA"/>
</dbReference>
<organism evidence="2 3">
    <name type="scientific">Micromonospora sediminimaris</name>
    <dbReference type="NCBI Taxonomy" id="547162"/>
    <lineage>
        <taxon>Bacteria</taxon>
        <taxon>Bacillati</taxon>
        <taxon>Actinomycetota</taxon>
        <taxon>Actinomycetes</taxon>
        <taxon>Micromonosporales</taxon>
        <taxon>Micromonosporaceae</taxon>
        <taxon>Micromonospora</taxon>
    </lineage>
</organism>
<sequence length="287" mass="30563">MRVRLVTLARLAVVAAVVFLVVLLVTGWLWRRSGARPTVDDGAVVHCLAAARRPALVDAARSLGLVSPESTVDTLRWPGGEGDLVAWRSAQPADFDRTCLALIAAGKQGGAGSGGTSPWSTLAPSLVVTLVSGTLAVVTGVLAAYFTRRLATAGARRMEAERLRDAMRAYRLAVEQLLRELAQPGPGLAPDDEAVVDRRLELAARLNAVAAAHPAWDLPVQISTALDAAPHGESLAAGWHAQRPPDRRGWTSDVRAALLRLESDVERVAQAIQEPGLFRDRPPVTAR</sequence>
<protein>
    <submittedName>
        <fullName evidence="2">Uncharacterized protein</fullName>
    </submittedName>
</protein>
<dbReference type="RefSeq" id="WP_139233161.1">
    <property type="nucleotide sequence ID" value="NZ_BOPD01000012.1"/>
</dbReference>
<accession>A0A9W5UP22</accession>
<dbReference type="OrthoDB" id="5198254at2"/>
<feature type="transmembrane region" description="Helical" evidence="1">
    <location>
        <begin position="126"/>
        <end position="147"/>
    </location>
</feature>
<proteinExistence type="predicted"/>
<evidence type="ECO:0000256" key="1">
    <source>
        <dbReference type="SAM" id="Phobius"/>
    </source>
</evidence>
<keyword evidence="1" id="KW-0812">Transmembrane</keyword>